<dbReference type="PROSITE" id="PS00194">
    <property type="entry name" value="THIOREDOXIN_1"/>
    <property type="match status" value="1"/>
</dbReference>
<dbReference type="PANTHER" id="PTHR42852">
    <property type="entry name" value="THIOL:DISULFIDE INTERCHANGE PROTEIN DSBE"/>
    <property type="match status" value="1"/>
</dbReference>
<dbReference type="EMBL" id="CP133721">
    <property type="protein sequence ID" value="WMW76988.1"/>
    <property type="molecule type" value="Genomic_DNA"/>
</dbReference>
<dbReference type="InterPro" id="IPR013766">
    <property type="entry name" value="Thioredoxin_domain"/>
</dbReference>
<dbReference type="Proteomes" id="UP001180481">
    <property type="component" value="Chromosome"/>
</dbReference>
<keyword evidence="8" id="KW-1185">Reference proteome</keyword>
<keyword evidence="5" id="KW-0732">Signal</keyword>
<dbReference type="PROSITE" id="PS51352">
    <property type="entry name" value="THIOREDOXIN_2"/>
    <property type="match status" value="1"/>
</dbReference>
<accession>A0ABY9R6U6</accession>
<gene>
    <name evidence="7" type="ORF">RF683_05670</name>
</gene>
<evidence type="ECO:0000256" key="1">
    <source>
        <dbReference type="ARBA" id="ARBA00004196"/>
    </source>
</evidence>
<dbReference type="SUPFAM" id="SSF52833">
    <property type="entry name" value="Thioredoxin-like"/>
    <property type="match status" value="1"/>
</dbReference>
<dbReference type="InterPro" id="IPR036249">
    <property type="entry name" value="Thioredoxin-like_sf"/>
</dbReference>
<dbReference type="PANTHER" id="PTHR42852:SF6">
    <property type="entry name" value="THIOL:DISULFIDE INTERCHANGE PROTEIN DSBE"/>
    <property type="match status" value="1"/>
</dbReference>
<dbReference type="CDD" id="cd02966">
    <property type="entry name" value="TlpA_like_family"/>
    <property type="match status" value="1"/>
</dbReference>
<dbReference type="Pfam" id="PF00578">
    <property type="entry name" value="AhpC-TSA"/>
    <property type="match status" value="1"/>
</dbReference>
<keyword evidence="4" id="KW-0676">Redox-active center</keyword>
<dbReference type="InterPro" id="IPR017937">
    <property type="entry name" value="Thioredoxin_CS"/>
</dbReference>
<dbReference type="Gene3D" id="3.40.30.10">
    <property type="entry name" value="Glutaredoxin"/>
    <property type="match status" value="1"/>
</dbReference>
<evidence type="ECO:0000313" key="8">
    <source>
        <dbReference type="Proteomes" id="UP001180481"/>
    </source>
</evidence>
<name>A0ABY9R6U6_9FLAO</name>
<proteinExistence type="predicted"/>
<comment type="subcellular location">
    <subcellularLocation>
        <location evidence="1">Cell envelope</location>
    </subcellularLocation>
</comment>
<dbReference type="InterPro" id="IPR025380">
    <property type="entry name" value="DUF4369"/>
</dbReference>
<reference evidence="7" key="1">
    <citation type="submission" date="2023-09" db="EMBL/GenBank/DDBJ databases">
        <title>Flavobacterium sp. 20NA77.7 isolated from freshwater.</title>
        <authorList>
            <person name="Le V."/>
            <person name="Ko S.-R."/>
            <person name="Ahn C.-Y."/>
            <person name="Oh H.-M."/>
        </authorList>
    </citation>
    <scope>NUCLEOTIDE SEQUENCE</scope>
    <source>
        <strain evidence="7">20NA77.7</strain>
    </source>
</reference>
<dbReference type="InterPro" id="IPR050553">
    <property type="entry name" value="Thioredoxin_ResA/DsbE_sf"/>
</dbReference>
<organism evidence="7 8">
    <name type="scientific">Flavobacterium nakdongensis</name>
    <dbReference type="NCBI Taxonomy" id="3073563"/>
    <lineage>
        <taxon>Bacteria</taxon>
        <taxon>Pseudomonadati</taxon>
        <taxon>Bacteroidota</taxon>
        <taxon>Flavobacteriia</taxon>
        <taxon>Flavobacteriales</taxon>
        <taxon>Flavobacteriaceae</taxon>
        <taxon>Flavobacterium</taxon>
    </lineage>
</organism>
<feature type="domain" description="Thioredoxin" evidence="6">
    <location>
        <begin position="235"/>
        <end position="375"/>
    </location>
</feature>
<dbReference type="RefSeq" id="WP_309531373.1">
    <property type="nucleotide sequence ID" value="NZ_CP133721.1"/>
</dbReference>
<keyword evidence="3" id="KW-1015">Disulfide bond</keyword>
<feature type="signal peptide" evidence="5">
    <location>
        <begin position="1"/>
        <end position="20"/>
    </location>
</feature>
<keyword evidence="2" id="KW-0201">Cytochrome c-type biogenesis</keyword>
<sequence length="375" mass="41621">MKKLVVVLVALLFVSCNKFSIEGTATGIKDGTKVYLEGSGEMGPMPIDTVEVKDGKFEFEGKSELPEIGFISIDGVIDPQFQTRKMVPLIIEKGSVEVVFNKDEIQKSQISGTTNNDKFAEYNKKADVIYKKLQAFQTANQEAMIAAQKSKDEATIKKLQTQYLAIVDEMDKQSVDFVKNNPDAFLSVLLLENFISRGKLPTSEVKSYFDKLDSSLLATKSAKNTKKMIDAKLKNEKGQQAQDFSAKTPDGKTVSLKQVLGKVTIIDFWASWCEPCRKENPSVVALYNELHAKGLNIIGVSMDDDVAKWKEAIAKDKLTWTQVSTLKGFQVDPIAKQYNVNQIPSTFILDAKGNIVAKDLRGDELKAKVVELLSK</sequence>
<dbReference type="PROSITE" id="PS51257">
    <property type="entry name" value="PROKAR_LIPOPROTEIN"/>
    <property type="match status" value="1"/>
</dbReference>
<protein>
    <submittedName>
        <fullName evidence="7">TlpA disulfide reductase family protein</fullName>
    </submittedName>
</protein>
<dbReference type="Pfam" id="PF14289">
    <property type="entry name" value="DUF4369"/>
    <property type="match status" value="1"/>
</dbReference>
<feature type="chain" id="PRO_5045112244" evidence="5">
    <location>
        <begin position="21"/>
        <end position="375"/>
    </location>
</feature>
<evidence type="ECO:0000259" key="6">
    <source>
        <dbReference type="PROSITE" id="PS51352"/>
    </source>
</evidence>
<dbReference type="InterPro" id="IPR000866">
    <property type="entry name" value="AhpC/TSA"/>
</dbReference>
<evidence type="ECO:0000256" key="5">
    <source>
        <dbReference type="SAM" id="SignalP"/>
    </source>
</evidence>
<evidence type="ECO:0000256" key="4">
    <source>
        <dbReference type="ARBA" id="ARBA00023284"/>
    </source>
</evidence>
<evidence type="ECO:0000256" key="3">
    <source>
        <dbReference type="ARBA" id="ARBA00023157"/>
    </source>
</evidence>
<evidence type="ECO:0000313" key="7">
    <source>
        <dbReference type="EMBL" id="WMW76988.1"/>
    </source>
</evidence>
<evidence type="ECO:0000256" key="2">
    <source>
        <dbReference type="ARBA" id="ARBA00022748"/>
    </source>
</evidence>